<protein>
    <submittedName>
        <fullName evidence="2">Unannotated protein</fullName>
    </submittedName>
</protein>
<reference evidence="2" key="1">
    <citation type="submission" date="2020-05" db="EMBL/GenBank/DDBJ databases">
        <authorList>
            <person name="Chiriac C."/>
            <person name="Salcher M."/>
            <person name="Ghai R."/>
            <person name="Kavagutti S V."/>
        </authorList>
    </citation>
    <scope>NUCLEOTIDE SEQUENCE</scope>
</reference>
<name>A0A6J6IVE8_9ZZZZ</name>
<dbReference type="InterPro" id="IPR050834">
    <property type="entry name" value="Glycosyltransf_2"/>
</dbReference>
<accession>A0A6J6IVE8</accession>
<dbReference type="EMBL" id="CAEZVJ010000055">
    <property type="protein sequence ID" value="CAB4628541.1"/>
    <property type="molecule type" value="Genomic_DNA"/>
</dbReference>
<dbReference type="InterPro" id="IPR001173">
    <property type="entry name" value="Glyco_trans_2-like"/>
</dbReference>
<dbReference type="PANTHER" id="PTHR43685:SF14">
    <property type="entry name" value="GLYCOSYLTRANSFERASE 2-LIKE DOMAIN-CONTAINING PROTEIN"/>
    <property type="match status" value="1"/>
</dbReference>
<sequence>MKSVSIVIPAYNEEETILPCLEACVAQTVPAHEIIVVNNKSTDKTVAIVREVQSLYPDAPIILIEQADSQGITPTRNKGFDAATGDIIGRIDSDSIVEPNWVEETTKAFTDPTVDAITGPVIYYELPFRRFGQLADDTMRKAMFKLVRDYKFLFGSNMGLTRTAWLAVRDETCADEEDLMHEDLDLAVHVHRAGLKIVYAPRVIAGMSLRRMDDSPSDIVSYLMRFDRTYNHHGIPDRRLRVPAAAFMAVYPIIKTMHWGKRISRAIRKPQ</sequence>
<dbReference type="InterPro" id="IPR029044">
    <property type="entry name" value="Nucleotide-diphossugar_trans"/>
</dbReference>
<organism evidence="2">
    <name type="scientific">freshwater metagenome</name>
    <dbReference type="NCBI Taxonomy" id="449393"/>
    <lineage>
        <taxon>unclassified sequences</taxon>
        <taxon>metagenomes</taxon>
        <taxon>ecological metagenomes</taxon>
    </lineage>
</organism>
<feature type="domain" description="Glycosyltransferase 2-like" evidence="1">
    <location>
        <begin position="5"/>
        <end position="159"/>
    </location>
</feature>
<dbReference type="Pfam" id="PF00535">
    <property type="entry name" value="Glycos_transf_2"/>
    <property type="match status" value="1"/>
</dbReference>
<dbReference type="AlphaFoldDB" id="A0A6J6IVE8"/>
<dbReference type="CDD" id="cd00761">
    <property type="entry name" value="Glyco_tranf_GTA_type"/>
    <property type="match status" value="1"/>
</dbReference>
<proteinExistence type="predicted"/>
<dbReference type="PANTHER" id="PTHR43685">
    <property type="entry name" value="GLYCOSYLTRANSFERASE"/>
    <property type="match status" value="1"/>
</dbReference>
<dbReference type="Gene3D" id="3.90.550.10">
    <property type="entry name" value="Spore Coat Polysaccharide Biosynthesis Protein SpsA, Chain A"/>
    <property type="match status" value="1"/>
</dbReference>
<evidence type="ECO:0000313" key="2">
    <source>
        <dbReference type="EMBL" id="CAB4628541.1"/>
    </source>
</evidence>
<evidence type="ECO:0000259" key="1">
    <source>
        <dbReference type="Pfam" id="PF00535"/>
    </source>
</evidence>
<dbReference type="SUPFAM" id="SSF53448">
    <property type="entry name" value="Nucleotide-diphospho-sugar transferases"/>
    <property type="match status" value="1"/>
</dbReference>
<gene>
    <name evidence="2" type="ORF">UFOPK1961_00602</name>
</gene>